<organism evidence="2 3">
    <name type="scientific">Stereocaulon virgatum</name>
    <dbReference type="NCBI Taxonomy" id="373712"/>
    <lineage>
        <taxon>Eukaryota</taxon>
        <taxon>Fungi</taxon>
        <taxon>Dikarya</taxon>
        <taxon>Ascomycota</taxon>
        <taxon>Pezizomycotina</taxon>
        <taxon>Lecanoromycetes</taxon>
        <taxon>OSLEUM clade</taxon>
        <taxon>Lecanoromycetidae</taxon>
        <taxon>Lecanorales</taxon>
        <taxon>Lecanorineae</taxon>
        <taxon>Stereocaulaceae</taxon>
        <taxon>Stereocaulon</taxon>
    </lineage>
</organism>
<dbReference type="InterPro" id="IPR049326">
    <property type="entry name" value="Rhodopsin_dom_fungi"/>
</dbReference>
<evidence type="ECO:0000313" key="2">
    <source>
        <dbReference type="EMBL" id="KAL2041866.1"/>
    </source>
</evidence>
<gene>
    <name evidence="2" type="ORF">N7G274_005651</name>
</gene>
<protein>
    <recommendedName>
        <fullName evidence="1">Rhodopsin domain-containing protein</fullName>
    </recommendedName>
</protein>
<name>A0ABR4AAF6_9LECA</name>
<comment type="caution">
    <text evidence="2">The sequence shown here is derived from an EMBL/GenBank/DDBJ whole genome shotgun (WGS) entry which is preliminary data.</text>
</comment>
<dbReference type="Pfam" id="PF20684">
    <property type="entry name" value="Fung_rhodopsin"/>
    <property type="match status" value="1"/>
</dbReference>
<evidence type="ECO:0000313" key="3">
    <source>
        <dbReference type="Proteomes" id="UP001590950"/>
    </source>
</evidence>
<accession>A0ABR4AAF6</accession>
<dbReference type="EMBL" id="JBEFKJ010000016">
    <property type="protein sequence ID" value="KAL2041866.1"/>
    <property type="molecule type" value="Genomic_DNA"/>
</dbReference>
<evidence type="ECO:0000259" key="1">
    <source>
        <dbReference type="Pfam" id="PF20684"/>
    </source>
</evidence>
<dbReference type="Proteomes" id="UP001590950">
    <property type="component" value="Unassembled WGS sequence"/>
</dbReference>
<feature type="domain" description="Rhodopsin" evidence="1">
    <location>
        <begin position="2"/>
        <end position="46"/>
    </location>
</feature>
<sequence>MRILTIHIFQEADLTYSIITPYLWSQLEPTMAVICACLITYRPLIAGLDFKFLSSITPSRKSFSRISELSFQGKTPRNSQGIRLTWELQQVTNVNLDPMAKPQAEVTISTPSMRSPTSGCFPSHNYRAASTNNI</sequence>
<keyword evidence="3" id="KW-1185">Reference proteome</keyword>
<proteinExistence type="predicted"/>
<reference evidence="2 3" key="1">
    <citation type="submission" date="2024-09" db="EMBL/GenBank/DDBJ databases">
        <title>Rethinking Asexuality: The Enigmatic Case of Functional Sexual Genes in Lepraria (Stereocaulaceae).</title>
        <authorList>
            <person name="Doellman M."/>
            <person name="Sun Y."/>
            <person name="Barcenas-Pena A."/>
            <person name="Lumbsch H.T."/>
            <person name="Grewe F."/>
        </authorList>
    </citation>
    <scope>NUCLEOTIDE SEQUENCE [LARGE SCALE GENOMIC DNA]</scope>
    <source>
        <strain evidence="2 3">Mercado 3170</strain>
    </source>
</reference>